<dbReference type="GO" id="GO:0004715">
    <property type="term" value="F:non-membrane spanning protein tyrosine kinase activity"/>
    <property type="evidence" value="ECO:0007669"/>
    <property type="project" value="UniProtKB-EC"/>
</dbReference>
<evidence type="ECO:0000259" key="18">
    <source>
        <dbReference type="Pfam" id="PF13614"/>
    </source>
</evidence>
<evidence type="ECO:0000256" key="15">
    <source>
        <dbReference type="ARBA" id="ARBA00051245"/>
    </source>
</evidence>
<organism evidence="20 21">
    <name type="scientific">Pukyongia salina</name>
    <dbReference type="NCBI Taxonomy" id="2094025"/>
    <lineage>
        <taxon>Bacteria</taxon>
        <taxon>Pseudomonadati</taxon>
        <taxon>Bacteroidota</taxon>
        <taxon>Flavobacteriia</taxon>
        <taxon>Flavobacteriales</taxon>
        <taxon>Flavobacteriaceae</taxon>
        <taxon>Pukyongia</taxon>
    </lineage>
</organism>
<dbReference type="KEGG" id="aue:C5O00_11775"/>
<feature type="domain" description="Polysaccharide chain length determinant N-terminal" evidence="17">
    <location>
        <begin position="20"/>
        <end position="109"/>
    </location>
</feature>
<dbReference type="GO" id="GO:0005886">
    <property type="term" value="C:plasma membrane"/>
    <property type="evidence" value="ECO:0007669"/>
    <property type="project" value="UniProtKB-SubCell"/>
</dbReference>
<gene>
    <name evidence="20" type="ORF">C5O00_11775</name>
</gene>
<dbReference type="InterPro" id="IPR025669">
    <property type="entry name" value="AAA_dom"/>
</dbReference>
<keyword evidence="9" id="KW-0547">Nucleotide-binding</keyword>
<evidence type="ECO:0000256" key="3">
    <source>
        <dbReference type="ARBA" id="ARBA00008883"/>
    </source>
</evidence>
<evidence type="ECO:0000256" key="10">
    <source>
        <dbReference type="ARBA" id="ARBA00022777"/>
    </source>
</evidence>
<dbReference type="Pfam" id="PF13807">
    <property type="entry name" value="GNVR"/>
    <property type="match status" value="1"/>
</dbReference>
<accession>A0A2S0HYR6</accession>
<reference evidence="20 21" key="1">
    <citation type="submission" date="2018-02" db="EMBL/GenBank/DDBJ databases">
        <title>Genomic analysis of the strain RR4-38 isolated from a seawater recirculating aquaculture system.</title>
        <authorList>
            <person name="Kim Y.-S."/>
            <person name="Jang Y.H."/>
            <person name="Kim K.-H."/>
        </authorList>
    </citation>
    <scope>NUCLEOTIDE SEQUENCE [LARGE SCALE GENOMIC DNA]</scope>
    <source>
        <strain evidence="20 21">RR4-38</strain>
    </source>
</reference>
<comment type="similarity">
    <text evidence="2">Belongs to the CpsD/CapB family.</text>
</comment>
<evidence type="ECO:0000313" key="21">
    <source>
        <dbReference type="Proteomes" id="UP000238442"/>
    </source>
</evidence>
<dbReference type="RefSeq" id="WP_105217049.1">
    <property type="nucleotide sequence ID" value="NZ_CP027062.1"/>
</dbReference>
<evidence type="ECO:0000256" key="13">
    <source>
        <dbReference type="ARBA" id="ARBA00023136"/>
    </source>
</evidence>
<comment type="subcellular location">
    <subcellularLocation>
        <location evidence="1">Cell inner membrane</location>
        <topology evidence="1">Multi-pass membrane protein</topology>
    </subcellularLocation>
</comment>
<keyword evidence="7" id="KW-0808">Transferase</keyword>
<keyword evidence="11" id="KW-0067">ATP-binding</keyword>
<evidence type="ECO:0000256" key="9">
    <source>
        <dbReference type="ARBA" id="ARBA00022741"/>
    </source>
</evidence>
<proteinExistence type="inferred from homology"/>
<evidence type="ECO:0000256" key="12">
    <source>
        <dbReference type="ARBA" id="ARBA00022989"/>
    </source>
</evidence>
<dbReference type="InterPro" id="IPR027417">
    <property type="entry name" value="P-loop_NTPase"/>
</dbReference>
<evidence type="ECO:0000256" key="7">
    <source>
        <dbReference type="ARBA" id="ARBA00022679"/>
    </source>
</evidence>
<dbReference type="Gene3D" id="3.40.50.300">
    <property type="entry name" value="P-loop containing nucleotide triphosphate hydrolases"/>
    <property type="match status" value="1"/>
</dbReference>
<dbReference type="OrthoDB" id="9794577at2"/>
<dbReference type="EC" id="2.7.10.2" evidence="4"/>
<dbReference type="Pfam" id="PF02706">
    <property type="entry name" value="Wzz"/>
    <property type="match status" value="1"/>
</dbReference>
<dbReference type="InterPro" id="IPR003856">
    <property type="entry name" value="LPS_length_determ_N"/>
</dbReference>
<name>A0A2S0HYR6_9FLAO</name>
<evidence type="ECO:0000256" key="11">
    <source>
        <dbReference type="ARBA" id="ARBA00022840"/>
    </source>
</evidence>
<dbReference type="Proteomes" id="UP000238442">
    <property type="component" value="Chromosome"/>
</dbReference>
<keyword evidence="12 16" id="KW-1133">Transmembrane helix</keyword>
<keyword evidence="14" id="KW-0829">Tyrosine-protein kinase</keyword>
<protein>
    <recommendedName>
        <fullName evidence="4">non-specific protein-tyrosine kinase</fullName>
        <ecNumber evidence="4">2.7.10.2</ecNumber>
    </recommendedName>
</protein>
<dbReference type="PANTHER" id="PTHR32309:SF13">
    <property type="entry name" value="FERRIC ENTEROBACTIN TRANSPORT PROTEIN FEPE"/>
    <property type="match status" value="1"/>
</dbReference>
<dbReference type="CDD" id="cd05387">
    <property type="entry name" value="BY-kinase"/>
    <property type="match status" value="1"/>
</dbReference>
<dbReference type="SUPFAM" id="SSF52540">
    <property type="entry name" value="P-loop containing nucleoside triphosphate hydrolases"/>
    <property type="match status" value="1"/>
</dbReference>
<keyword evidence="21" id="KW-1185">Reference proteome</keyword>
<dbReference type="EMBL" id="CP027062">
    <property type="protein sequence ID" value="AVI51809.1"/>
    <property type="molecule type" value="Genomic_DNA"/>
</dbReference>
<evidence type="ECO:0000259" key="19">
    <source>
        <dbReference type="Pfam" id="PF13807"/>
    </source>
</evidence>
<feature type="domain" description="Tyrosine-protein kinase G-rich" evidence="19">
    <location>
        <begin position="449"/>
        <end position="519"/>
    </location>
</feature>
<keyword evidence="10 20" id="KW-0418">Kinase</keyword>
<evidence type="ECO:0000256" key="2">
    <source>
        <dbReference type="ARBA" id="ARBA00007316"/>
    </source>
</evidence>
<evidence type="ECO:0000259" key="17">
    <source>
        <dbReference type="Pfam" id="PF02706"/>
    </source>
</evidence>
<dbReference type="InterPro" id="IPR050445">
    <property type="entry name" value="Bact_polysacc_biosynth/exp"/>
</dbReference>
<dbReference type="AlphaFoldDB" id="A0A2S0HYR6"/>
<evidence type="ECO:0000256" key="14">
    <source>
        <dbReference type="ARBA" id="ARBA00023137"/>
    </source>
</evidence>
<keyword evidence="8 16" id="KW-0812">Transmembrane</keyword>
<dbReference type="Pfam" id="PF13614">
    <property type="entry name" value="AAA_31"/>
    <property type="match status" value="1"/>
</dbReference>
<evidence type="ECO:0000313" key="20">
    <source>
        <dbReference type="EMBL" id="AVI51809.1"/>
    </source>
</evidence>
<evidence type="ECO:0000256" key="1">
    <source>
        <dbReference type="ARBA" id="ARBA00004429"/>
    </source>
</evidence>
<comment type="similarity">
    <text evidence="3">Belongs to the etk/wzc family.</text>
</comment>
<evidence type="ECO:0000256" key="8">
    <source>
        <dbReference type="ARBA" id="ARBA00022692"/>
    </source>
</evidence>
<feature type="domain" description="AAA" evidence="18">
    <location>
        <begin position="601"/>
        <end position="733"/>
    </location>
</feature>
<dbReference type="InterPro" id="IPR032807">
    <property type="entry name" value="GNVR"/>
</dbReference>
<dbReference type="PANTHER" id="PTHR32309">
    <property type="entry name" value="TYROSINE-PROTEIN KINASE"/>
    <property type="match status" value="1"/>
</dbReference>
<feature type="transmembrane region" description="Helical" evidence="16">
    <location>
        <begin position="498"/>
        <end position="518"/>
    </location>
</feature>
<evidence type="ECO:0000256" key="5">
    <source>
        <dbReference type="ARBA" id="ARBA00022475"/>
    </source>
</evidence>
<feature type="transmembrane region" description="Helical" evidence="16">
    <location>
        <begin position="25"/>
        <end position="44"/>
    </location>
</feature>
<dbReference type="GO" id="GO:0005524">
    <property type="term" value="F:ATP binding"/>
    <property type="evidence" value="ECO:0007669"/>
    <property type="project" value="UniProtKB-KW"/>
</dbReference>
<dbReference type="NCBIfam" id="TIGR01007">
    <property type="entry name" value="eps_fam"/>
    <property type="match status" value="1"/>
</dbReference>
<keyword evidence="5" id="KW-1003">Cell membrane</keyword>
<evidence type="ECO:0000256" key="16">
    <source>
        <dbReference type="SAM" id="Phobius"/>
    </source>
</evidence>
<keyword evidence="6" id="KW-0997">Cell inner membrane</keyword>
<sequence>MKEKDLISSQSDQTVQDIIKPYIRYWYLFLLGLIITMAGAFVYLRYATPIYSVKAKVIIKDESNSSGFLEFSAIPEIGNYMSRYGNSKIDDEIAIFTSKRLITNVVKKLDLNTVYRAVGNVKTSELYGTLPFTVQFLEPESENKGGAFPVLNIEIQDQATYKISGDNLANSGIYNFGDRVHFDFADLIVLPNMEDEALFSKYTGETITVVHNDEESVALYYQGELKLLNEIPNSHVIEFSFESATPQKAMDFLDQLIVEYNEDAVDDRNQITRQTLNFIDDRLQIISKELDSVELDKEQFKSKNRLTNIQTEAAIILESASEFDKRQLNIATQLELTNSMIDYIENEDENELLPTNIGLEGDDVVGAVNDYNQLLLQRNRLLKSSTTKNPVIINLNNQIQQIRTSILQSLKNTRNGFQISLRDLNYGESSLNSKIEQVPAKERIYRDIERQQSIKEQLFLFLLQQREESLISLAAIASKAKVVDDAYSSRQPVAPKKLFIYFIAFVLGLLLTFLGIYFKGLFNNKISNREDLERLLRNISIQGEIPKLSKGTPDFITHNDRSIMAESFRILRTNLQYFMRNKGVGSDAHKTIFVTSSITNEGKTFVAYNLATTLALTGKRVILVGADIRNPQLHRYLANGDRSLKGLTEFIADPTVNIDDLVAKSDNHNDLDIILSGAIPPNPAELLLSNRTELFFSELKSRYDHVIVDTAPSMVVTDTLLISSIADVTLYVVRADYTEKKLVGFVNEANKDNKLHNIAVVLNGVSENNFGYGNKYGYVYGQEKKSFFKRLFK</sequence>
<evidence type="ECO:0000256" key="4">
    <source>
        <dbReference type="ARBA" id="ARBA00011903"/>
    </source>
</evidence>
<dbReference type="InterPro" id="IPR005702">
    <property type="entry name" value="Wzc-like_C"/>
</dbReference>
<keyword evidence="13 16" id="KW-0472">Membrane</keyword>
<evidence type="ECO:0000256" key="6">
    <source>
        <dbReference type="ARBA" id="ARBA00022519"/>
    </source>
</evidence>
<comment type="catalytic activity">
    <reaction evidence="15">
        <text>L-tyrosyl-[protein] + ATP = O-phospho-L-tyrosyl-[protein] + ADP + H(+)</text>
        <dbReference type="Rhea" id="RHEA:10596"/>
        <dbReference type="Rhea" id="RHEA-COMP:10136"/>
        <dbReference type="Rhea" id="RHEA-COMP:20101"/>
        <dbReference type="ChEBI" id="CHEBI:15378"/>
        <dbReference type="ChEBI" id="CHEBI:30616"/>
        <dbReference type="ChEBI" id="CHEBI:46858"/>
        <dbReference type="ChEBI" id="CHEBI:61978"/>
        <dbReference type="ChEBI" id="CHEBI:456216"/>
        <dbReference type="EC" id="2.7.10.2"/>
    </reaction>
</comment>